<dbReference type="EMBL" id="JAAOAK010000101">
    <property type="protein sequence ID" value="KAF5689653.1"/>
    <property type="molecule type" value="Genomic_DNA"/>
</dbReference>
<dbReference type="AlphaFoldDB" id="A0A8H5ULK0"/>
<keyword evidence="3" id="KW-1185">Reference proteome</keyword>
<proteinExistence type="predicted"/>
<gene>
    <name evidence="2" type="ORF">FDENT_4297</name>
</gene>
<feature type="region of interest" description="Disordered" evidence="1">
    <location>
        <begin position="1"/>
        <end position="114"/>
    </location>
</feature>
<organism evidence="2 3">
    <name type="scientific">Fusarium denticulatum</name>
    <dbReference type="NCBI Taxonomy" id="48507"/>
    <lineage>
        <taxon>Eukaryota</taxon>
        <taxon>Fungi</taxon>
        <taxon>Dikarya</taxon>
        <taxon>Ascomycota</taxon>
        <taxon>Pezizomycotina</taxon>
        <taxon>Sordariomycetes</taxon>
        <taxon>Hypocreomycetidae</taxon>
        <taxon>Hypocreales</taxon>
        <taxon>Nectriaceae</taxon>
        <taxon>Fusarium</taxon>
        <taxon>Fusarium fujikuroi species complex</taxon>
    </lineage>
</organism>
<protein>
    <submittedName>
        <fullName evidence="2">Uncharacterized protein</fullName>
    </submittedName>
</protein>
<evidence type="ECO:0000313" key="3">
    <source>
        <dbReference type="Proteomes" id="UP000562682"/>
    </source>
</evidence>
<feature type="compositionally biased region" description="Polar residues" evidence="1">
    <location>
        <begin position="22"/>
        <end position="41"/>
    </location>
</feature>
<comment type="caution">
    <text evidence="2">The sequence shown here is derived from an EMBL/GenBank/DDBJ whole genome shotgun (WGS) entry which is preliminary data.</text>
</comment>
<feature type="compositionally biased region" description="Basic and acidic residues" evidence="1">
    <location>
        <begin position="61"/>
        <end position="79"/>
    </location>
</feature>
<feature type="compositionally biased region" description="Acidic residues" evidence="1">
    <location>
        <begin position="88"/>
        <end position="100"/>
    </location>
</feature>
<accession>A0A8H5ULK0</accession>
<evidence type="ECO:0000256" key="1">
    <source>
        <dbReference type="SAM" id="MobiDB-lite"/>
    </source>
</evidence>
<dbReference type="Proteomes" id="UP000562682">
    <property type="component" value="Unassembled WGS sequence"/>
</dbReference>
<sequence length="163" mass="18668">MTKRRMSSDSEDDAPRKFRKVSIQQQIAHNGNLNGTVSSLRRCSLTEPLHEVEPKAQLLTPERDVRSSNDKPTDLDEHSSSVGADTDTSAEEPNDDSDIEESLKSPRPETLQEMSDYIDELKERLKSKAFMMKYWRDKTMLLSEKVEVLEAKLEEVNKEPTRS</sequence>
<reference evidence="2 3" key="1">
    <citation type="submission" date="2020-05" db="EMBL/GenBank/DDBJ databases">
        <title>Identification and distribution of gene clusters putatively required for synthesis of sphingolipid metabolism inhibitors in phylogenetically diverse species of the filamentous fungus Fusarium.</title>
        <authorList>
            <person name="Kim H.-S."/>
            <person name="Busman M."/>
            <person name="Brown D.W."/>
            <person name="Divon H."/>
            <person name="Uhlig S."/>
            <person name="Proctor R.H."/>
        </authorList>
    </citation>
    <scope>NUCLEOTIDE SEQUENCE [LARGE SCALE GENOMIC DNA]</scope>
    <source>
        <strain evidence="2 3">NRRL 25311</strain>
    </source>
</reference>
<name>A0A8H5ULK0_9HYPO</name>
<evidence type="ECO:0000313" key="2">
    <source>
        <dbReference type="EMBL" id="KAF5689653.1"/>
    </source>
</evidence>